<dbReference type="GO" id="GO:0022841">
    <property type="term" value="F:potassium ion leak channel activity"/>
    <property type="evidence" value="ECO:0007669"/>
    <property type="project" value="TreeGrafter"/>
</dbReference>
<keyword evidence="5 12" id="KW-0812">Transmembrane</keyword>
<dbReference type="PRINTS" id="PR01333">
    <property type="entry name" value="2POREKCHANEL"/>
</dbReference>
<name>A0A8C4UGF3_FALTI</name>
<evidence type="ECO:0000256" key="1">
    <source>
        <dbReference type="ARBA" id="ARBA00004141"/>
    </source>
</evidence>
<feature type="compositionally biased region" description="Basic and acidic residues" evidence="13">
    <location>
        <begin position="194"/>
        <end position="218"/>
    </location>
</feature>
<dbReference type="PANTHER" id="PTHR11003:SF241">
    <property type="entry name" value="POTASSIUM CHANNEL SUBFAMILY K MEMBER 5"/>
    <property type="match status" value="1"/>
</dbReference>
<evidence type="ECO:0000256" key="2">
    <source>
        <dbReference type="ARBA" id="ARBA00006666"/>
    </source>
</evidence>
<evidence type="ECO:0000313" key="17">
    <source>
        <dbReference type="Proteomes" id="UP000694562"/>
    </source>
</evidence>
<reference evidence="16" key="2">
    <citation type="submission" date="2025-09" db="UniProtKB">
        <authorList>
            <consortium name="Ensembl"/>
        </authorList>
    </citation>
    <scope>IDENTIFICATION</scope>
</reference>
<evidence type="ECO:0000313" key="16">
    <source>
        <dbReference type="Ensembl" id="ENSFTIP00000011294.1"/>
    </source>
</evidence>
<feature type="compositionally biased region" description="Low complexity" evidence="13">
    <location>
        <begin position="263"/>
        <end position="280"/>
    </location>
</feature>
<dbReference type="FunFam" id="1.10.287.70:FF:000077">
    <property type="entry name" value="Potassium channel subfamily K member 5"/>
    <property type="match status" value="1"/>
</dbReference>
<dbReference type="InterPro" id="IPR003092">
    <property type="entry name" value="2pore_dom_K_chnl_TASK"/>
</dbReference>
<evidence type="ECO:0000256" key="4">
    <source>
        <dbReference type="ARBA" id="ARBA00022538"/>
    </source>
</evidence>
<evidence type="ECO:0000256" key="11">
    <source>
        <dbReference type="ARBA" id="ARBA00023303"/>
    </source>
</evidence>
<evidence type="ECO:0000256" key="14">
    <source>
        <dbReference type="SAM" id="Phobius"/>
    </source>
</evidence>
<keyword evidence="4" id="KW-0633">Potassium transport</keyword>
<dbReference type="Ensembl" id="ENSFTIT00000011786.1">
    <property type="protein sequence ID" value="ENSFTIP00000011294.1"/>
    <property type="gene ID" value="ENSFTIG00000007570.1"/>
</dbReference>
<keyword evidence="6" id="KW-0631">Potassium channel</keyword>
<dbReference type="OMA" id="WTYVEGL"/>
<feature type="compositionally biased region" description="Acidic residues" evidence="13">
    <location>
        <begin position="693"/>
        <end position="707"/>
    </location>
</feature>
<evidence type="ECO:0000256" key="3">
    <source>
        <dbReference type="ARBA" id="ARBA00022448"/>
    </source>
</evidence>
<feature type="domain" description="Potassium channel" evidence="15">
    <location>
        <begin position="359"/>
        <end position="419"/>
    </location>
</feature>
<feature type="transmembrane region" description="Helical" evidence="14">
    <location>
        <begin position="507"/>
        <end position="526"/>
    </location>
</feature>
<dbReference type="Proteomes" id="UP000694562">
    <property type="component" value="Unplaced"/>
</dbReference>
<feature type="region of interest" description="Disordered" evidence="13">
    <location>
        <begin position="692"/>
        <end position="741"/>
    </location>
</feature>
<keyword evidence="3 12" id="KW-0813">Transport</keyword>
<feature type="compositionally biased region" description="Basic residues" evidence="13">
    <location>
        <begin position="72"/>
        <end position="86"/>
    </location>
</feature>
<feature type="transmembrane region" description="Helical" evidence="14">
    <location>
        <begin position="367"/>
        <end position="386"/>
    </location>
</feature>
<keyword evidence="17" id="KW-1185">Reference proteome</keyword>
<keyword evidence="7" id="KW-0630">Potassium</keyword>
<comment type="similarity">
    <text evidence="2 12">Belongs to the two pore domain potassium channel (TC 1.A.1.8) family.</text>
</comment>
<protein>
    <submittedName>
        <fullName evidence="16">Potassium two pore domain channel subfamily K member 5</fullName>
    </submittedName>
</protein>
<dbReference type="PRINTS" id="PR01095">
    <property type="entry name" value="TASKCHANNEL"/>
</dbReference>
<reference evidence="16" key="1">
    <citation type="submission" date="2025-08" db="UniProtKB">
        <authorList>
            <consortium name="Ensembl"/>
        </authorList>
    </citation>
    <scope>IDENTIFICATION</scope>
</reference>
<dbReference type="OrthoDB" id="297496at2759"/>
<evidence type="ECO:0000256" key="5">
    <source>
        <dbReference type="ARBA" id="ARBA00022692"/>
    </source>
</evidence>
<dbReference type="PANTHER" id="PTHR11003">
    <property type="entry name" value="POTASSIUM CHANNEL, SUBFAMILY K"/>
    <property type="match status" value="1"/>
</dbReference>
<accession>A0A8C4UGF3</accession>
<feature type="compositionally biased region" description="Low complexity" evidence="13">
    <location>
        <begin position="128"/>
        <end position="137"/>
    </location>
</feature>
<dbReference type="InterPro" id="IPR003280">
    <property type="entry name" value="2pore_dom_K_chnl"/>
</dbReference>
<organism evidence="16 17">
    <name type="scientific">Falco tinnunculus</name>
    <name type="common">Common kestrel</name>
    <dbReference type="NCBI Taxonomy" id="100819"/>
    <lineage>
        <taxon>Eukaryota</taxon>
        <taxon>Metazoa</taxon>
        <taxon>Chordata</taxon>
        <taxon>Craniata</taxon>
        <taxon>Vertebrata</taxon>
        <taxon>Euteleostomi</taxon>
        <taxon>Archelosauria</taxon>
        <taxon>Archosauria</taxon>
        <taxon>Dinosauria</taxon>
        <taxon>Saurischia</taxon>
        <taxon>Theropoda</taxon>
        <taxon>Coelurosauria</taxon>
        <taxon>Aves</taxon>
        <taxon>Neognathae</taxon>
        <taxon>Neoaves</taxon>
        <taxon>Telluraves</taxon>
        <taxon>Australaves</taxon>
        <taxon>Falconiformes</taxon>
        <taxon>Falconidae</taxon>
        <taxon>Falco</taxon>
    </lineage>
</organism>
<dbReference type="SUPFAM" id="SSF81324">
    <property type="entry name" value="Voltage-gated potassium channels"/>
    <property type="match status" value="2"/>
</dbReference>
<dbReference type="AlphaFoldDB" id="A0A8C4UGF3"/>
<feature type="transmembrane region" description="Helical" evidence="14">
    <location>
        <begin position="289"/>
        <end position="308"/>
    </location>
</feature>
<dbReference type="GO" id="GO:0015271">
    <property type="term" value="F:outward rectifier potassium channel activity"/>
    <property type="evidence" value="ECO:0007669"/>
    <property type="project" value="TreeGrafter"/>
</dbReference>
<feature type="transmembrane region" description="Helical" evidence="14">
    <location>
        <begin position="476"/>
        <end position="495"/>
    </location>
</feature>
<evidence type="ECO:0000256" key="7">
    <source>
        <dbReference type="ARBA" id="ARBA00022958"/>
    </source>
</evidence>
<evidence type="ECO:0000256" key="8">
    <source>
        <dbReference type="ARBA" id="ARBA00022989"/>
    </source>
</evidence>
<feature type="transmembrane region" description="Helical" evidence="14">
    <location>
        <begin position="398"/>
        <end position="419"/>
    </location>
</feature>
<keyword evidence="8 14" id="KW-1133">Transmembrane helix</keyword>
<comment type="subcellular location">
    <subcellularLocation>
        <location evidence="1">Membrane</location>
        <topology evidence="1">Multi-pass membrane protein</topology>
    </subcellularLocation>
</comment>
<evidence type="ECO:0000256" key="6">
    <source>
        <dbReference type="ARBA" id="ARBA00022826"/>
    </source>
</evidence>
<feature type="compositionally biased region" description="Low complexity" evidence="13">
    <location>
        <begin position="164"/>
        <end position="175"/>
    </location>
</feature>
<evidence type="ECO:0000256" key="9">
    <source>
        <dbReference type="ARBA" id="ARBA00023065"/>
    </source>
</evidence>
<feature type="domain" description="Potassium channel" evidence="15">
    <location>
        <begin position="454"/>
        <end position="526"/>
    </location>
</feature>
<keyword evidence="9 12" id="KW-0406">Ion transport</keyword>
<keyword evidence="11 12" id="KW-0407">Ion channel</keyword>
<evidence type="ECO:0000256" key="12">
    <source>
        <dbReference type="RuleBase" id="RU003857"/>
    </source>
</evidence>
<feature type="region of interest" description="Disordered" evidence="13">
    <location>
        <begin position="62"/>
        <end position="283"/>
    </location>
</feature>
<dbReference type="GO" id="GO:0005886">
    <property type="term" value="C:plasma membrane"/>
    <property type="evidence" value="ECO:0007669"/>
    <property type="project" value="TreeGrafter"/>
</dbReference>
<feature type="transmembrane region" description="Helical" evidence="14">
    <location>
        <begin position="440"/>
        <end position="464"/>
    </location>
</feature>
<evidence type="ECO:0000259" key="15">
    <source>
        <dbReference type="Pfam" id="PF07885"/>
    </source>
</evidence>
<feature type="compositionally biased region" description="Basic and acidic residues" evidence="13">
    <location>
        <begin position="224"/>
        <end position="242"/>
    </location>
</feature>
<dbReference type="InterPro" id="IPR013099">
    <property type="entry name" value="K_chnl_dom"/>
</dbReference>
<dbReference type="GO" id="GO:0030322">
    <property type="term" value="P:stabilization of membrane potential"/>
    <property type="evidence" value="ECO:0007669"/>
    <property type="project" value="TreeGrafter"/>
</dbReference>
<keyword evidence="10 14" id="KW-0472">Membrane</keyword>
<evidence type="ECO:0000256" key="10">
    <source>
        <dbReference type="ARBA" id="ARBA00023136"/>
    </source>
</evidence>
<feature type="compositionally biased region" description="Pro residues" evidence="13">
    <location>
        <begin position="138"/>
        <end position="147"/>
    </location>
</feature>
<proteinExistence type="inferred from homology"/>
<sequence>MGTISGKGGNLPTAPLLFSSELLLACTPHFAGASHSPRSTAFQRRQREALLNPATRGEKYNRIEGRYPFFPRLKKNRARKTRRRGRPAQGEGARGRAHLSGPHTRSQRPRGQGGKGGARGPAPPAPGGPARWRWPDPAAAPQPPGDCPPLTGTVRPGAPGGAPAGFSPGGSPACAGGWGEEAGGHQIQIAAEEGGEKTGGRRQPRGVEQRREERREEEGVGGERSVEDSKGTRQRPGEEARRTAGKAELSGEGQGGFGHPRPQRGAAAPARPPRSTRLPAGTMVDRGPLLTSAIIFYLSIGAAIFEVLEEPHWRSATEDYKRQKTELLKQFPCLGQEGLDKILQVVSNAAGQGVAITGNNTFNNWNWPNAVIFAATVITTIGYGNVSPKTPSGRLFCIFYGLFGVPLCLTWISALGKFFGGRAKRLGQFLTKRGVSLRKAQITCTAIFIVWGVLVHLVIPPFVFMVTEGWDYIEGLYFSFITITTIGFGDFVAGVNPDANYHALYRYFVELWIYLGLAWLSLFVNWKVSMFVEVHKAIKKRRKKRKESFDNHPRSKKPLQMGTSKDVNIFSFLSKKEETYNDLIKQIGKKALKTNNDKMIKVENAKQNMQSPSIDAQVTYTKTESFEYDEASLDIQNGHVLRPLHDKHIGDSPLEGTMFVNQLDRISEEEGEVWDSRDYRPLIFENANITFVNEDDDEEEDISDDEETSKSSMDDNLAEESETAKKLVKFPSSDESTFTNNELELSVPYEQLMNEYNTVSNVKAAT</sequence>
<evidence type="ECO:0000256" key="13">
    <source>
        <dbReference type="SAM" id="MobiDB-lite"/>
    </source>
</evidence>
<dbReference type="Pfam" id="PF07885">
    <property type="entry name" value="Ion_trans_2"/>
    <property type="match status" value="2"/>
</dbReference>
<dbReference type="Gene3D" id="1.10.287.70">
    <property type="match status" value="1"/>
</dbReference>